<dbReference type="Proteomes" id="UP000286134">
    <property type="component" value="Unassembled WGS sequence"/>
</dbReference>
<proteinExistence type="predicted"/>
<organism evidence="1 2">
    <name type="scientific">Erysiphe neolycopersici</name>
    <dbReference type="NCBI Taxonomy" id="212602"/>
    <lineage>
        <taxon>Eukaryota</taxon>
        <taxon>Fungi</taxon>
        <taxon>Dikarya</taxon>
        <taxon>Ascomycota</taxon>
        <taxon>Pezizomycotina</taxon>
        <taxon>Leotiomycetes</taxon>
        <taxon>Erysiphales</taxon>
        <taxon>Erysiphaceae</taxon>
        <taxon>Erysiphe</taxon>
    </lineage>
</organism>
<dbReference type="EMBL" id="MCFK01002229">
    <property type="protein sequence ID" value="RKF63940.1"/>
    <property type="molecule type" value="Genomic_DNA"/>
</dbReference>
<protein>
    <submittedName>
        <fullName evidence="1">Uncharacterized protein</fullName>
    </submittedName>
</protein>
<sequence length="123" mass="14157">MIVAKMIIFGMYGVHSEYVEIDAVKKTDIPATVVSDINYEAMMNSERFSRASTFFLPDYTQSIKPITRLVEHQYRHQWQQQALHPVNESLLIPFVIKNSRITKAAVQSKGPKPQSVSLDEFRK</sequence>
<dbReference type="OrthoDB" id="3599778at2759"/>
<evidence type="ECO:0000313" key="2">
    <source>
        <dbReference type="Proteomes" id="UP000286134"/>
    </source>
</evidence>
<keyword evidence="2" id="KW-1185">Reference proteome</keyword>
<dbReference type="AlphaFoldDB" id="A0A420I2M8"/>
<name>A0A420I2M8_9PEZI</name>
<gene>
    <name evidence="1" type="ORF">OnM2_022100</name>
</gene>
<evidence type="ECO:0000313" key="1">
    <source>
        <dbReference type="EMBL" id="RKF63940.1"/>
    </source>
</evidence>
<accession>A0A420I2M8</accession>
<reference evidence="1 2" key="1">
    <citation type="journal article" date="2018" name="BMC Genomics">
        <title>Comparative genome analyses reveal sequence features reflecting distinct modes of host-adaptation between dicot and monocot powdery mildew.</title>
        <authorList>
            <person name="Wu Y."/>
            <person name="Ma X."/>
            <person name="Pan Z."/>
            <person name="Kale S.D."/>
            <person name="Song Y."/>
            <person name="King H."/>
            <person name="Zhang Q."/>
            <person name="Presley C."/>
            <person name="Deng X."/>
            <person name="Wei C.I."/>
            <person name="Xiao S."/>
        </authorList>
    </citation>
    <scope>NUCLEOTIDE SEQUENCE [LARGE SCALE GENOMIC DNA]</scope>
    <source>
        <strain evidence="1">UMSG2</strain>
    </source>
</reference>
<comment type="caution">
    <text evidence="1">The sequence shown here is derived from an EMBL/GenBank/DDBJ whole genome shotgun (WGS) entry which is preliminary data.</text>
</comment>